<dbReference type="Proteomes" id="UP000015102">
    <property type="component" value="Unassembled WGS sequence"/>
</dbReference>
<sequence>MTPSPAEIQTNTTNDEDHLIQPVLTSEESNFKPLKTIPAFSIHLLISTLISCVGI</sequence>
<accession>T1H4R1</accession>
<dbReference type="InterPro" id="IPR029399">
    <property type="entry name" value="TMEM192"/>
</dbReference>
<reference evidence="2" key="1">
    <citation type="submission" date="2013-02" db="EMBL/GenBank/DDBJ databases">
        <authorList>
            <person name="Hughes D."/>
        </authorList>
    </citation>
    <scope>NUCLEOTIDE SEQUENCE</scope>
    <source>
        <strain>Durham</strain>
        <strain evidence="2">NC isolate 2 -- Noor lab</strain>
    </source>
</reference>
<dbReference type="EMBL" id="CAQQ02094498">
    <property type="status" value="NOT_ANNOTATED_CDS"/>
    <property type="molecule type" value="Genomic_DNA"/>
</dbReference>
<dbReference type="EnsemblMetazoa" id="MESCA011278-RA">
    <property type="protein sequence ID" value="MESCA011278-PA"/>
    <property type="gene ID" value="MESCA011278"/>
</dbReference>
<protein>
    <submittedName>
        <fullName evidence="1">Uncharacterized protein</fullName>
    </submittedName>
</protein>
<proteinExistence type="predicted"/>
<dbReference type="HOGENOM" id="CLU_3038389_0_0_1"/>
<dbReference type="Pfam" id="PF14802">
    <property type="entry name" value="TMEM192"/>
    <property type="match status" value="1"/>
</dbReference>
<evidence type="ECO:0000313" key="1">
    <source>
        <dbReference type="EnsemblMetazoa" id="MESCA011278-PA"/>
    </source>
</evidence>
<evidence type="ECO:0000313" key="2">
    <source>
        <dbReference type="Proteomes" id="UP000015102"/>
    </source>
</evidence>
<dbReference type="AlphaFoldDB" id="T1H4R1"/>
<reference evidence="1" key="2">
    <citation type="submission" date="2015-06" db="UniProtKB">
        <authorList>
            <consortium name="EnsemblMetazoa"/>
        </authorList>
    </citation>
    <scope>IDENTIFICATION</scope>
</reference>
<keyword evidence="2" id="KW-1185">Reference proteome</keyword>
<name>T1H4R1_MEGSC</name>
<organism evidence="1 2">
    <name type="scientific">Megaselia scalaris</name>
    <name type="common">Humpbacked fly</name>
    <name type="synonym">Phora scalaris</name>
    <dbReference type="NCBI Taxonomy" id="36166"/>
    <lineage>
        <taxon>Eukaryota</taxon>
        <taxon>Metazoa</taxon>
        <taxon>Ecdysozoa</taxon>
        <taxon>Arthropoda</taxon>
        <taxon>Hexapoda</taxon>
        <taxon>Insecta</taxon>
        <taxon>Pterygota</taxon>
        <taxon>Neoptera</taxon>
        <taxon>Endopterygota</taxon>
        <taxon>Diptera</taxon>
        <taxon>Brachycera</taxon>
        <taxon>Muscomorpha</taxon>
        <taxon>Platypezoidea</taxon>
        <taxon>Phoridae</taxon>
        <taxon>Megaseliini</taxon>
        <taxon>Megaselia</taxon>
    </lineage>
</organism>